<gene>
    <name evidence="2" type="ORF">GRF29_1g1289136</name>
</gene>
<sequence>MSTAPPAYNVTPAPFPAPGKTSTATIASHPTTASTLYFADKIVITVTQNGRLAHWTHVPLDLSATDSTLTHQPSFDHSTSDDPPSDLLPLHHLTATTILGGTNADIDVLASTLATTLASAIKTRNERELRTVVLGTGLDKSMGGRAEFSELVGLVLDVL</sequence>
<dbReference type="GO" id="GO:0043248">
    <property type="term" value="P:proteasome assembly"/>
    <property type="evidence" value="ECO:0007669"/>
    <property type="project" value="InterPro"/>
</dbReference>
<evidence type="ECO:0000313" key="3">
    <source>
        <dbReference type="Proteomes" id="UP001280581"/>
    </source>
</evidence>
<evidence type="ECO:0000313" key="2">
    <source>
        <dbReference type="EMBL" id="KAK3216891.1"/>
    </source>
</evidence>
<dbReference type="InterPro" id="IPR053720">
    <property type="entry name" value="Psm_Assembly_Chaperone"/>
</dbReference>
<dbReference type="PANTHER" id="PTHR31051">
    <property type="entry name" value="PROTEASOME ASSEMBLY CHAPERONE 3"/>
    <property type="match status" value="1"/>
</dbReference>
<dbReference type="Gene3D" id="3.30.230.90">
    <property type="match status" value="1"/>
</dbReference>
<proteinExistence type="predicted"/>
<reference evidence="2 3" key="1">
    <citation type="submission" date="2021-02" db="EMBL/GenBank/DDBJ databases">
        <title>Genome assembly of Pseudopithomyces chartarum.</title>
        <authorList>
            <person name="Jauregui R."/>
            <person name="Singh J."/>
            <person name="Voisey C."/>
        </authorList>
    </citation>
    <scope>NUCLEOTIDE SEQUENCE [LARGE SCALE GENOMIC DNA]</scope>
    <source>
        <strain evidence="2 3">AGR01</strain>
    </source>
</reference>
<comment type="caution">
    <text evidence="2">The sequence shown here is derived from an EMBL/GenBank/DDBJ whole genome shotgun (WGS) entry which is preliminary data.</text>
</comment>
<feature type="region of interest" description="Disordered" evidence="1">
    <location>
        <begin position="1"/>
        <end position="22"/>
    </location>
</feature>
<evidence type="ECO:0000256" key="1">
    <source>
        <dbReference type="SAM" id="MobiDB-lite"/>
    </source>
</evidence>
<organism evidence="2 3">
    <name type="scientific">Pseudopithomyces chartarum</name>
    <dbReference type="NCBI Taxonomy" id="1892770"/>
    <lineage>
        <taxon>Eukaryota</taxon>
        <taxon>Fungi</taxon>
        <taxon>Dikarya</taxon>
        <taxon>Ascomycota</taxon>
        <taxon>Pezizomycotina</taxon>
        <taxon>Dothideomycetes</taxon>
        <taxon>Pleosporomycetidae</taxon>
        <taxon>Pleosporales</taxon>
        <taxon>Massarineae</taxon>
        <taxon>Didymosphaeriaceae</taxon>
        <taxon>Pseudopithomyces</taxon>
    </lineage>
</organism>
<dbReference type="EMBL" id="WVTA01000001">
    <property type="protein sequence ID" value="KAK3216891.1"/>
    <property type="molecule type" value="Genomic_DNA"/>
</dbReference>
<dbReference type="InterPro" id="IPR018788">
    <property type="entry name" value="Proteasome_assmbl_chp_3"/>
</dbReference>
<dbReference type="Proteomes" id="UP001280581">
    <property type="component" value="Unassembled WGS sequence"/>
</dbReference>
<dbReference type="AlphaFoldDB" id="A0AAN6RMP3"/>
<evidence type="ECO:0008006" key="4">
    <source>
        <dbReference type="Google" id="ProtNLM"/>
    </source>
</evidence>
<accession>A0AAN6RMP3</accession>
<name>A0AAN6RMP3_9PLEO</name>
<protein>
    <recommendedName>
        <fullName evidence="4">Proteasome assembly chaperone 3</fullName>
    </recommendedName>
</protein>
<keyword evidence="3" id="KW-1185">Reference proteome</keyword>
<dbReference type="PANTHER" id="PTHR31051:SF1">
    <property type="entry name" value="PROTEASOME ASSEMBLY CHAPERONE 3"/>
    <property type="match status" value="1"/>
</dbReference>